<dbReference type="Pfam" id="PF02362">
    <property type="entry name" value="B3"/>
    <property type="match status" value="1"/>
</dbReference>
<feature type="domain" description="TF-B3" evidence="12">
    <location>
        <begin position="136"/>
        <end position="238"/>
    </location>
</feature>
<comment type="function">
    <text evidence="10">Auxin response factors (ARFs) are transcriptional factors that bind specifically to the DNA sequence 5'-TGTCTC-3' found in the auxin-responsive promoter elements (AuxREs).</text>
</comment>
<feature type="compositionally biased region" description="Polar residues" evidence="11">
    <location>
        <begin position="588"/>
        <end position="602"/>
    </location>
</feature>
<keyword evidence="5 10" id="KW-0238">DNA-binding</keyword>
<reference evidence="15" key="1">
    <citation type="journal article" date="2023" name="Proc. Natl. Acad. Sci. U.S.A.">
        <title>Genomic and structural basis for evolution of tropane alkaloid biosynthesis.</title>
        <authorList>
            <person name="Wanga Y.-J."/>
            <person name="Taina T."/>
            <person name="Yua J.-Y."/>
            <person name="Lia J."/>
            <person name="Xua B."/>
            <person name="Chenc J."/>
            <person name="D'Auriad J.C."/>
            <person name="Huanga J.-P."/>
            <person name="Huanga S.-X."/>
        </authorList>
    </citation>
    <scope>NUCLEOTIDE SEQUENCE [LARGE SCALE GENOMIC DNA]</scope>
    <source>
        <strain evidence="15">cv. KIB-2019</strain>
    </source>
</reference>
<evidence type="ECO:0000256" key="5">
    <source>
        <dbReference type="ARBA" id="ARBA00023125"/>
    </source>
</evidence>
<evidence type="ECO:0000256" key="2">
    <source>
        <dbReference type="ARBA" id="ARBA00007853"/>
    </source>
</evidence>
<feature type="region of interest" description="Disordered" evidence="11">
    <location>
        <begin position="699"/>
        <end position="725"/>
    </location>
</feature>
<keyword evidence="6 10" id="KW-0804">Transcription</keyword>
<keyword evidence="15" id="KW-1185">Reference proteome</keyword>
<evidence type="ECO:0000259" key="12">
    <source>
        <dbReference type="PROSITE" id="PS50863"/>
    </source>
</evidence>
<feature type="compositionally biased region" description="Polar residues" evidence="11">
    <location>
        <begin position="525"/>
        <end position="565"/>
    </location>
</feature>
<dbReference type="GO" id="GO:0006355">
    <property type="term" value="P:regulation of DNA-templated transcription"/>
    <property type="evidence" value="ECO:0007669"/>
    <property type="project" value="InterPro"/>
</dbReference>
<gene>
    <name evidence="14" type="ORF">K7X08_026411</name>
</gene>
<dbReference type="InterPro" id="IPR010525">
    <property type="entry name" value="ARF_dom"/>
</dbReference>
<feature type="compositionally biased region" description="Gly residues" evidence="11">
    <location>
        <begin position="1"/>
        <end position="19"/>
    </location>
</feature>
<proteinExistence type="inferred from homology"/>
<dbReference type="InterPro" id="IPR053793">
    <property type="entry name" value="PB1-like"/>
</dbReference>
<dbReference type="PANTHER" id="PTHR31384">
    <property type="entry name" value="AUXIN RESPONSE FACTOR 4-RELATED"/>
    <property type="match status" value="1"/>
</dbReference>
<dbReference type="Pfam" id="PF06507">
    <property type="entry name" value="ARF_AD"/>
    <property type="match status" value="1"/>
</dbReference>
<dbReference type="GO" id="GO:0009835">
    <property type="term" value="P:fruit ripening"/>
    <property type="evidence" value="ECO:0007669"/>
    <property type="project" value="UniProtKB-KW"/>
</dbReference>
<dbReference type="InterPro" id="IPR015300">
    <property type="entry name" value="DNA-bd_pseudobarrel_sf"/>
</dbReference>
<dbReference type="PROSITE" id="PS51745">
    <property type="entry name" value="PB1"/>
    <property type="match status" value="1"/>
</dbReference>
<feature type="compositionally biased region" description="Low complexity" evidence="11">
    <location>
        <begin position="566"/>
        <end position="587"/>
    </location>
</feature>
<dbReference type="Pfam" id="PF02309">
    <property type="entry name" value="AUX_IAA"/>
    <property type="match status" value="1"/>
</dbReference>
<dbReference type="SMART" id="SM01019">
    <property type="entry name" value="B3"/>
    <property type="match status" value="1"/>
</dbReference>
<feature type="compositionally biased region" description="Low complexity" evidence="11">
    <location>
        <begin position="511"/>
        <end position="524"/>
    </location>
</feature>
<dbReference type="Gene3D" id="3.10.20.90">
    <property type="entry name" value="Phosphatidylinositol 3-kinase Catalytic Subunit, Chain A, domain 1"/>
    <property type="match status" value="1"/>
</dbReference>
<evidence type="ECO:0000256" key="9">
    <source>
        <dbReference type="ARBA" id="ARBA00033478"/>
    </source>
</evidence>
<dbReference type="GO" id="GO:0003677">
    <property type="term" value="F:DNA binding"/>
    <property type="evidence" value="ECO:0007669"/>
    <property type="project" value="UniProtKB-KW"/>
</dbReference>
<evidence type="ECO:0000256" key="10">
    <source>
        <dbReference type="RuleBase" id="RU004561"/>
    </source>
</evidence>
<comment type="subunit">
    <text evidence="10">Homodimers and heterodimers.</text>
</comment>
<dbReference type="FunFam" id="3.10.20.90:FF:000047">
    <property type="entry name" value="Auxin response factor"/>
    <property type="match status" value="1"/>
</dbReference>
<feature type="region of interest" description="Disordered" evidence="11">
    <location>
        <begin position="511"/>
        <end position="602"/>
    </location>
</feature>
<dbReference type="PANTHER" id="PTHR31384:SF9">
    <property type="entry name" value="AUXIN RESPONSE FACTOR 19"/>
    <property type="match status" value="1"/>
</dbReference>
<dbReference type="FunFam" id="2.40.330.10:FF:000001">
    <property type="entry name" value="Auxin response factor"/>
    <property type="match status" value="1"/>
</dbReference>
<dbReference type="EMBL" id="JAJAGQ010000016">
    <property type="protein sequence ID" value="KAJ8540022.1"/>
    <property type="molecule type" value="Genomic_DNA"/>
</dbReference>
<evidence type="ECO:0000256" key="3">
    <source>
        <dbReference type="ARBA" id="ARBA00022473"/>
    </source>
</evidence>
<evidence type="ECO:0000256" key="7">
    <source>
        <dbReference type="ARBA" id="ARBA00023242"/>
    </source>
</evidence>
<dbReference type="Proteomes" id="UP001152561">
    <property type="component" value="Unassembled WGS sequence"/>
</dbReference>
<evidence type="ECO:0000256" key="6">
    <source>
        <dbReference type="ARBA" id="ARBA00023163"/>
    </source>
</evidence>
<accession>A0A9Q1R452</accession>
<feature type="region of interest" description="Disordered" evidence="11">
    <location>
        <begin position="921"/>
        <end position="943"/>
    </location>
</feature>
<dbReference type="SUPFAM" id="SSF54277">
    <property type="entry name" value="CAD &amp; PB1 domains"/>
    <property type="match status" value="1"/>
</dbReference>
<dbReference type="FunFam" id="2.30.30.1040:FF:000001">
    <property type="entry name" value="Auxin response factor"/>
    <property type="match status" value="1"/>
</dbReference>
<keyword evidence="9" id="KW-0292">Fruit ripening</keyword>
<dbReference type="CDD" id="cd10017">
    <property type="entry name" value="B3_DNA"/>
    <property type="match status" value="1"/>
</dbReference>
<evidence type="ECO:0000256" key="11">
    <source>
        <dbReference type="SAM" id="MobiDB-lite"/>
    </source>
</evidence>
<dbReference type="Gene3D" id="2.40.330.10">
    <property type="entry name" value="DNA-binding pseudobarrel domain"/>
    <property type="match status" value="1"/>
</dbReference>
<keyword evidence="4 10" id="KW-0805">Transcription regulation</keyword>
<evidence type="ECO:0000259" key="13">
    <source>
        <dbReference type="PROSITE" id="PS51745"/>
    </source>
</evidence>
<feature type="region of interest" description="Disordered" evidence="11">
    <location>
        <begin position="1"/>
        <end position="27"/>
    </location>
</feature>
<evidence type="ECO:0000256" key="8">
    <source>
        <dbReference type="ARBA" id="ARBA00023294"/>
    </source>
</evidence>
<keyword evidence="7 10" id="KW-0539">Nucleus</keyword>
<keyword evidence="3" id="KW-0217">Developmental protein</keyword>
<dbReference type="InterPro" id="IPR003340">
    <property type="entry name" value="B3_DNA-bd"/>
</dbReference>
<feature type="domain" description="PB1" evidence="13">
    <location>
        <begin position="991"/>
        <end position="1075"/>
    </location>
</feature>
<evidence type="ECO:0000313" key="14">
    <source>
        <dbReference type="EMBL" id="KAJ8540022.1"/>
    </source>
</evidence>
<dbReference type="GO" id="GO:0009734">
    <property type="term" value="P:auxin-activated signaling pathway"/>
    <property type="evidence" value="ECO:0007669"/>
    <property type="project" value="UniProtKB-KW"/>
</dbReference>
<dbReference type="AlphaFoldDB" id="A0A9Q1R452"/>
<comment type="caution">
    <text evidence="14">The sequence shown here is derived from an EMBL/GenBank/DDBJ whole genome shotgun (WGS) entry which is preliminary data.</text>
</comment>
<dbReference type="PROSITE" id="PS50863">
    <property type="entry name" value="B3"/>
    <property type="match status" value="1"/>
</dbReference>
<evidence type="ECO:0000256" key="4">
    <source>
        <dbReference type="ARBA" id="ARBA00023015"/>
    </source>
</evidence>
<keyword evidence="8 10" id="KW-0927">Auxin signaling pathway</keyword>
<organism evidence="14 15">
    <name type="scientific">Anisodus acutangulus</name>
    <dbReference type="NCBI Taxonomy" id="402998"/>
    <lineage>
        <taxon>Eukaryota</taxon>
        <taxon>Viridiplantae</taxon>
        <taxon>Streptophyta</taxon>
        <taxon>Embryophyta</taxon>
        <taxon>Tracheophyta</taxon>
        <taxon>Spermatophyta</taxon>
        <taxon>Magnoliopsida</taxon>
        <taxon>eudicotyledons</taxon>
        <taxon>Gunneridae</taxon>
        <taxon>Pentapetalae</taxon>
        <taxon>asterids</taxon>
        <taxon>lamiids</taxon>
        <taxon>Solanales</taxon>
        <taxon>Solanaceae</taxon>
        <taxon>Solanoideae</taxon>
        <taxon>Hyoscyameae</taxon>
        <taxon>Anisodus</taxon>
    </lineage>
</organism>
<protein>
    <recommendedName>
        <fullName evidence="10">Auxin response factor</fullName>
    </recommendedName>
</protein>
<dbReference type="SUPFAM" id="SSF101936">
    <property type="entry name" value="DNA-binding pseudobarrel domain"/>
    <property type="match status" value="1"/>
</dbReference>
<dbReference type="Gene3D" id="2.30.30.1040">
    <property type="match status" value="1"/>
</dbReference>
<dbReference type="GO" id="GO:0005634">
    <property type="term" value="C:nucleus"/>
    <property type="evidence" value="ECO:0007669"/>
    <property type="project" value="UniProtKB-SubCell"/>
</dbReference>
<dbReference type="InterPro" id="IPR033389">
    <property type="entry name" value="AUX/IAA_dom"/>
</dbReference>
<comment type="similarity">
    <text evidence="2 10">Belongs to the ARF family.</text>
</comment>
<comment type="subcellular location">
    <subcellularLocation>
        <location evidence="1 10">Nucleus</location>
    </subcellularLocation>
</comment>
<dbReference type="OrthoDB" id="760842at2759"/>
<sequence length="1103" mass="121797">MKMTGNGAGAGAQVGGGNVNSGEGEKKSMNPELWQACAGPLVNLPVAGTHVVYFPQGHSEQVAASIKKDVEAQIPNYPNLPSKLICLLHNVTLHADPETDEVYAQMTLQPVPSFDKEALLRSDLSMKANKPQSEFFCKTLTASDTSTHGGFSVPRRAAEKIFPPLDYSLQPPAQELVARDLHDNIWTFRHVYRGQPKRHLLTTGWSLVVSGKRLFAGDSVLFIRDEKHQFLLGVRKANRQPTNLSSSVLSSDSMHIGILAAAAHAAANNSPFTVFYNPRAGPSEFVIPLAKYYKATYSSQVSFGMRFRMMFETEESGTRRYMGTITGISDLDPVRWKNSQWRNLQVGWDESTAGERINRVSIWEIEPITAPFLICSSPFFNSKRSRQPGMPDGEYSDLDGMFKRTMPWLGDDFGMTDPQGMPGLSLVQWMNMQKNPSLANPMLPNYLNSLSGSGLQNFAGADLSRQLGLAAPQFQQQHNLQFNTHRPNQQLDQLQKLPAATLNPLDSIMQSQQQLSDVSQQPRQNPTNQSLPTTQVHAHLQAQSPVQSQNVLRPQQSIQNQLQRNHPQSLPQQHPQQQILSQTQQQSFMPSQPPDQVNQQQHFSDNQAQFQLLQKHQQQKSLLAQQSALQQPSQVGPIQDHQKQLLDVSQNFSRSLATSQMLDASQTTSTSLSHSQVVQQQMTRINSQSNLWFVQPTQQPNLQQQQSGNLSDLSGPASYSLPQTTYQLSTNGSNLTGTAGAGQSVVIDDIPSWSTSVSTNNCQNAVQPNMNGRIHGSTGARDETTHCSGPLLNSSGLEVISANNNLVKELQQKSDVKPSVNVSKNKNHGFLAPQTLNTSGLQFDYLDSSSSATSACLSQNDVQLQQNTDPLSCSSQPLIFRDSPDGEVQGDPRNNVAFGANMENQLGLPPMMPDPLITKSSVGSRKDFSENLSSGGGMLSSYENPKEAQPELLASMASEYMTFNLIDSTINDGNFMDRSGWEPPPQLPRLRTYTKVYKRGAVGRSIDIARYSGYEELKLDLARRFGIEGQLEDRQRIGWKLVYVDHENDVLLVGDDPWEEFVSCVRCIKILSPQEVQQMSLDGDFGGSVLQNQDCSSSDAGDV</sequence>
<evidence type="ECO:0000313" key="15">
    <source>
        <dbReference type="Proteomes" id="UP001152561"/>
    </source>
</evidence>
<dbReference type="InterPro" id="IPR044835">
    <property type="entry name" value="ARF_plant"/>
</dbReference>
<feature type="compositionally biased region" description="Low complexity" evidence="11">
    <location>
        <begin position="699"/>
        <end position="711"/>
    </location>
</feature>
<name>A0A9Q1R452_9SOLA</name>
<evidence type="ECO:0000256" key="1">
    <source>
        <dbReference type="ARBA" id="ARBA00004123"/>
    </source>
</evidence>